<dbReference type="InterPro" id="IPR000305">
    <property type="entry name" value="GIY-YIG_endonuc"/>
</dbReference>
<dbReference type="GO" id="GO:0009380">
    <property type="term" value="C:excinuclease repair complex"/>
    <property type="evidence" value="ECO:0007669"/>
    <property type="project" value="InterPro"/>
</dbReference>
<protein>
    <recommendedName>
        <fullName evidence="7">UvrABC system protein C</fullName>
        <shortName evidence="7">Protein UvrC</shortName>
    </recommendedName>
    <alternativeName>
        <fullName evidence="7">Excinuclease ABC subunit C</fullName>
    </alternativeName>
</protein>
<evidence type="ECO:0000256" key="1">
    <source>
        <dbReference type="ARBA" id="ARBA00022490"/>
    </source>
</evidence>
<dbReference type="Proteomes" id="UP000824107">
    <property type="component" value="Unassembled WGS sequence"/>
</dbReference>
<dbReference type="SUPFAM" id="SSF82771">
    <property type="entry name" value="GIY-YIG endonuclease"/>
    <property type="match status" value="1"/>
</dbReference>
<dbReference type="Gene3D" id="3.40.1440.10">
    <property type="entry name" value="GIY-YIG endonuclease"/>
    <property type="match status" value="1"/>
</dbReference>
<reference evidence="11" key="1">
    <citation type="submission" date="2020-10" db="EMBL/GenBank/DDBJ databases">
        <authorList>
            <person name="Gilroy R."/>
        </authorList>
    </citation>
    <scope>NUCLEOTIDE SEQUENCE</scope>
    <source>
        <strain evidence="11">ChiW3-316</strain>
    </source>
</reference>
<evidence type="ECO:0000256" key="2">
    <source>
        <dbReference type="ARBA" id="ARBA00022763"/>
    </source>
</evidence>
<comment type="similarity">
    <text evidence="7">Belongs to the UvrC family.</text>
</comment>
<dbReference type="InterPro" id="IPR050066">
    <property type="entry name" value="UvrABC_protein_C"/>
</dbReference>
<dbReference type="Gene3D" id="3.30.420.340">
    <property type="entry name" value="UvrC, RNAse H endonuclease domain"/>
    <property type="match status" value="1"/>
</dbReference>
<organism evidence="11 12">
    <name type="scientific">Candidatus Scatocola faecipullorum</name>
    <dbReference type="NCBI Taxonomy" id="2840917"/>
    <lineage>
        <taxon>Bacteria</taxon>
        <taxon>Pseudomonadati</taxon>
        <taxon>Pseudomonadota</taxon>
        <taxon>Alphaproteobacteria</taxon>
        <taxon>Rhodospirillales</taxon>
        <taxon>Rhodospirillaceae</taxon>
        <taxon>Rhodospirillaceae incertae sedis</taxon>
        <taxon>Candidatus Scatocola</taxon>
    </lineage>
</organism>
<dbReference type="InterPro" id="IPR004791">
    <property type="entry name" value="UvrC"/>
</dbReference>
<gene>
    <name evidence="7 11" type="primary">uvrC</name>
    <name evidence="11" type="ORF">IAD20_06535</name>
</gene>
<dbReference type="Pfam" id="PF02151">
    <property type="entry name" value="UVR"/>
    <property type="match status" value="1"/>
</dbReference>
<name>A0A9D1SB85_9PROT</name>
<evidence type="ECO:0000259" key="10">
    <source>
        <dbReference type="PROSITE" id="PS50165"/>
    </source>
</evidence>
<dbReference type="FunFam" id="3.40.1440.10:FF:000001">
    <property type="entry name" value="UvrABC system protein C"/>
    <property type="match status" value="1"/>
</dbReference>
<dbReference type="InterPro" id="IPR001162">
    <property type="entry name" value="UvrC_RNase_H_dom"/>
</dbReference>
<keyword evidence="1 7" id="KW-0963">Cytoplasm</keyword>
<keyword evidence="5 7" id="KW-0234">DNA repair</keyword>
<comment type="subunit">
    <text evidence="7">Interacts with UvrB in an incision complex.</text>
</comment>
<dbReference type="Pfam" id="PF14520">
    <property type="entry name" value="HHH_5"/>
    <property type="match status" value="1"/>
</dbReference>
<dbReference type="GO" id="GO:0005737">
    <property type="term" value="C:cytoplasm"/>
    <property type="evidence" value="ECO:0007669"/>
    <property type="project" value="UniProtKB-SubCell"/>
</dbReference>
<evidence type="ECO:0000256" key="3">
    <source>
        <dbReference type="ARBA" id="ARBA00022769"/>
    </source>
</evidence>
<dbReference type="InterPro" id="IPR001943">
    <property type="entry name" value="UVR_dom"/>
</dbReference>
<dbReference type="InterPro" id="IPR003583">
    <property type="entry name" value="Hlx-hairpin-Hlx_DNA-bd_motif"/>
</dbReference>
<reference evidence="11" key="2">
    <citation type="journal article" date="2021" name="PeerJ">
        <title>Extensive microbial diversity within the chicken gut microbiome revealed by metagenomics and culture.</title>
        <authorList>
            <person name="Gilroy R."/>
            <person name="Ravi A."/>
            <person name="Getino M."/>
            <person name="Pursley I."/>
            <person name="Horton D.L."/>
            <person name="Alikhan N.F."/>
            <person name="Baker D."/>
            <person name="Gharbi K."/>
            <person name="Hall N."/>
            <person name="Watson M."/>
            <person name="Adriaenssens E.M."/>
            <person name="Foster-Nyarko E."/>
            <person name="Jarju S."/>
            <person name="Secka A."/>
            <person name="Antonio M."/>
            <person name="Oren A."/>
            <person name="Chaudhuri R.R."/>
            <person name="La Ragione R."/>
            <person name="Hildebrand F."/>
            <person name="Pallen M.J."/>
        </authorList>
    </citation>
    <scope>NUCLEOTIDE SEQUENCE</scope>
    <source>
        <strain evidence="11">ChiW3-316</strain>
    </source>
</reference>
<comment type="function">
    <text evidence="7">The UvrABC repair system catalyzes the recognition and processing of DNA lesions. UvrC both incises the 5' and 3' sides of the lesion. The N-terminal half is responsible for the 3' incision and the C-terminal half is responsible for the 5' incision.</text>
</comment>
<dbReference type="InterPro" id="IPR010994">
    <property type="entry name" value="RuvA_2-like"/>
</dbReference>
<feature type="domain" description="UVR" evidence="8">
    <location>
        <begin position="209"/>
        <end position="244"/>
    </location>
</feature>
<dbReference type="InterPro" id="IPR036876">
    <property type="entry name" value="UVR_dom_sf"/>
</dbReference>
<dbReference type="PROSITE" id="PS50164">
    <property type="entry name" value="GIY_YIG"/>
    <property type="match status" value="1"/>
</dbReference>
<dbReference type="InterPro" id="IPR047296">
    <property type="entry name" value="GIY-YIG_UvrC_Cho"/>
</dbReference>
<evidence type="ECO:0000256" key="5">
    <source>
        <dbReference type="ARBA" id="ARBA00023204"/>
    </source>
</evidence>
<comment type="subcellular location">
    <subcellularLocation>
        <location evidence="7">Cytoplasm</location>
    </subcellularLocation>
</comment>
<dbReference type="Pfam" id="PF08459">
    <property type="entry name" value="UvrC_RNaseH_dom"/>
    <property type="match status" value="1"/>
</dbReference>
<evidence type="ECO:0000256" key="7">
    <source>
        <dbReference type="HAMAP-Rule" id="MF_00203"/>
    </source>
</evidence>
<dbReference type="Pfam" id="PF22920">
    <property type="entry name" value="UvrC_RNaseH"/>
    <property type="match status" value="1"/>
</dbReference>
<keyword evidence="6 7" id="KW-0742">SOS response</keyword>
<dbReference type="CDD" id="cd10434">
    <property type="entry name" value="GIY-YIG_UvrC_Cho"/>
    <property type="match status" value="1"/>
</dbReference>
<dbReference type="AlphaFoldDB" id="A0A9D1SB85"/>
<dbReference type="PANTHER" id="PTHR30562">
    <property type="entry name" value="UVRC/OXIDOREDUCTASE"/>
    <property type="match status" value="1"/>
</dbReference>
<evidence type="ECO:0000313" key="12">
    <source>
        <dbReference type="Proteomes" id="UP000824107"/>
    </source>
</evidence>
<dbReference type="GO" id="GO:0006289">
    <property type="term" value="P:nucleotide-excision repair"/>
    <property type="evidence" value="ECO:0007669"/>
    <property type="project" value="UniProtKB-UniRule"/>
</dbReference>
<evidence type="ECO:0000259" key="9">
    <source>
        <dbReference type="PROSITE" id="PS50164"/>
    </source>
</evidence>
<dbReference type="Pfam" id="PF01541">
    <property type="entry name" value="GIY-YIG"/>
    <property type="match status" value="1"/>
</dbReference>
<feature type="domain" description="UvrC family homology region profile" evidence="10">
    <location>
        <begin position="260"/>
        <end position="476"/>
    </location>
</feature>
<keyword evidence="2 7" id="KW-0227">DNA damage</keyword>
<dbReference type="GO" id="GO:0003677">
    <property type="term" value="F:DNA binding"/>
    <property type="evidence" value="ECO:0007669"/>
    <property type="project" value="UniProtKB-UniRule"/>
</dbReference>
<dbReference type="Gene3D" id="1.10.150.20">
    <property type="entry name" value="5' to 3' exonuclease, C-terminal subdomain"/>
    <property type="match status" value="1"/>
</dbReference>
<dbReference type="SUPFAM" id="SSF47781">
    <property type="entry name" value="RuvA domain 2-like"/>
    <property type="match status" value="1"/>
</dbReference>
<dbReference type="PROSITE" id="PS50165">
    <property type="entry name" value="UVRC"/>
    <property type="match status" value="1"/>
</dbReference>
<dbReference type="PROSITE" id="PS50151">
    <property type="entry name" value="UVR"/>
    <property type="match status" value="1"/>
</dbReference>
<dbReference type="NCBIfam" id="TIGR00194">
    <property type="entry name" value="uvrC"/>
    <property type="match status" value="1"/>
</dbReference>
<evidence type="ECO:0000256" key="4">
    <source>
        <dbReference type="ARBA" id="ARBA00022881"/>
    </source>
</evidence>
<dbReference type="PANTHER" id="PTHR30562:SF1">
    <property type="entry name" value="UVRABC SYSTEM PROTEIN C"/>
    <property type="match status" value="1"/>
</dbReference>
<dbReference type="HAMAP" id="MF_00203">
    <property type="entry name" value="UvrC"/>
    <property type="match status" value="1"/>
</dbReference>
<dbReference type="EMBL" id="DVNC01000042">
    <property type="protein sequence ID" value="HIU53720.1"/>
    <property type="molecule type" value="Genomic_DNA"/>
</dbReference>
<evidence type="ECO:0000256" key="6">
    <source>
        <dbReference type="ARBA" id="ARBA00023236"/>
    </source>
</evidence>
<evidence type="ECO:0000313" key="11">
    <source>
        <dbReference type="EMBL" id="HIU53720.1"/>
    </source>
</evidence>
<dbReference type="SUPFAM" id="SSF46600">
    <property type="entry name" value="C-terminal UvrC-binding domain of UvrB"/>
    <property type="match status" value="1"/>
</dbReference>
<feature type="domain" description="GIY-YIG" evidence="9">
    <location>
        <begin position="21"/>
        <end position="99"/>
    </location>
</feature>
<dbReference type="SMART" id="SM00278">
    <property type="entry name" value="HhH1"/>
    <property type="match status" value="2"/>
</dbReference>
<evidence type="ECO:0000259" key="8">
    <source>
        <dbReference type="PROSITE" id="PS50151"/>
    </source>
</evidence>
<comment type="caution">
    <text evidence="11">The sequence shown here is derived from an EMBL/GenBank/DDBJ whole genome shotgun (WGS) entry which is preliminary data.</text>
</comment>
<dbReference type="InterPro" id="IPR035901">
    <property type="entry name" value="GIY-YIG_endonuc_sf"/>
</dbReference>
<accession>A0A9D1SB85</accession>
<keyword evidence="3 7" id="KW-0228">DNA excision</keyword>
<dbReference type="InterPro" id="IPR038476">
    <property type="entry name" value="UvrC_RNase_H_dom_sf"/>
</dbReference>
<dbReference type="GO" id="GO:0009381">
    <property type="term" value="F:excinuclease ABC activity"/>
    <property type="evidence" value="ECO:0007669"/>
    <property type="project" value="UniProtKB-UniRule"/>
</dbReference>
<dbReference type="GO" id="GO:0009432">
    <property type="term" value="P:SOS response"/>
    <property type="evidence" value="ECO:0007669"/>
    <property type="project" value="UniProtKB-UniRule"/>
</dbReference>
<sequence length="602" mass="68829">MITDIRQGLEILKKHIKVAPEKPGVYRMIGADEKVLYVGKAKNIKKRIVAYSHIDKLPYRLQRMVSEIRRMEFIIVENEAKALLMENELIKRLEPRYNILLKDDKTFPHLVIDVESEFPSLRKYRGKRNDKSKYFGPFASVLAVNNVLDTVQKAFLLRSCRDNVFKNRERPCLMYQIKRCSAPCVGRISKEDYHKLVREAVDFLDGKNTKIQAELSEKMQEASDRQDYEQALVFRDRIRALTNVQTGTMVEYATISSCDIVAIARKNDVVCIQVFFIRSGQNCGNVPYFPKQTQGAEDGEILEAFLGSFYSEHIPPKEVIVSQPLENGEFLEEALGTHINTYQKGAKAKLLSNVLDNAYASIDRKMAMEASVKSNLEEMQRVFDLPRLPQRIEIYDNSHIQGSYAIGAMVVATPEGFDKKSYRTFNIKNSEITNDDFAMMKEVLTRRFNRMAPENRPDVILLDGGLGQLHAVHEALKDFDLTGISIIAISKGPERNAGKEFYHQLGKESFALPFQSPIAFYLQNLRDESHRFAIGTHRKKRAKSITKSRLDEVEGIGAKRKRDLLNYFGSVEEISQAGIKDIEKVGGISKKTAEKIYNYFHK</sequence>
<keyword evidence="4 7" id="KW-0267">Excision nuclease</keyword>
<proteinExistence type="inferred from homology"/>
<dbReference type="SMART" id="SM00465">
    <property type="entry name" value="GIYc"/>
    <property type="match status" value="1"/>
</dbReference>